<accession>A0A5B8M2U1</accession>
<keyword evidence="2" id="KW-0812">Transmembrane</keyword>
<evidence type="ECO:0000313" key="3">
    <source>
        <dbReference type="EMBL" id="QDZ14254.1"/>
    </source>
</evidence>
<gene>
    <name evidence="3" type="ORF">FPZ11_05265</name>
</gene>
<keyword evidence="2" id="KW-1133">Transmembrane helix</keyword>
<keyword evidence="4" id="KW-1185">Reference proteome</keyword>
<reference evidence="3 4" key="1">
    <citation type="submission" date="2019-07" db="EMBL/GenBank/DDBJ databases">
        <title>Full genome sequence of Humibacter sp. WJ7-1.</title>
        <authorList>
            <person name="Im W.-T."/>
        </authorList>
    </citation>
    <scope>NUCLEOTIDE SEQUENCE [LARGE SCALE GENOMIC DNA]</scope>
    <source>
        <strain evidence="3 4">WJ7-1</strain>
    </source>
</reference>
<organism evidence="3 4">
    <name type="scientific">Humibacter ginsenosidimutans</name>
    <dbReference type="NCBI Taxonomy" id="2599293"/>
    <lineage>
        <taxon>Bacteria</taxon>
        <taxon>Bacillati</taxon>
        <taxon>Actinomycetota</taxon>
        <taxon>Actinomycetes</taxon>
        <taxon>Micrococcales</taxon>
        <taxon>Microbacteriaceae</taxon>
        <taxon>Humibacter</taxon>
    </lineage>
</organism>
<dbReference type="OrthoDB" id="5150216at2"/>
<dbReference type="Proteomes" id="UP000320216">
    <property type="component" value="Chromosome"/>
</dbReference>
<sequence length="80" mass="8702">MTFTDADIVAIITALGAVLAGTIATGSTLLVHHSKRITRLERRDRAWWLYSRALVDHIYRGLPPPPPEPPEGLLDGDGGD</sequence>
<evidence type="ECO:0000256" key="2">
    <source>
        <dbReference type="SAM" id="Phobius"/>
    </source>
</evidence>
<dbReference type="RefSeq" id="WP_146318970.1">
    <property type="nucleotide sequence ID" value="NZ_CP042305.1"/>
</dbReference>
<dbReference type="EMBL" id="CP042305">
    <property type="protein sequence ID" value="QDZ14254.1"/>
    <property type="molecule type" value="Genomic_DNA"/>
</dbReference>
<dbReference type="KEGG" id="huw:FPZ11_05265"/>
<dbReference type="AlphaFoldDB" id="A0A5B8M2U1"/>
<feature type="region of interest" description="Disordered" evidence="1">
    <location>
        <begin position="60"/>
        <end position="80"/>
    </location>
</feature>
<proteinExistence type="predicted"/>
<evidence type="ECO:0000256" key="1">
    <source>
        <dbReference type="SAM" id="MobiDB-lite"/>
    </source>
</evidence>
<name>A0A5B8M2U1_9MICO</name>
<evidence type="ECO:0000313" key="4">
    <source>
        <dbReference type="Proteomes" id="UP000320216"/>
    </source>
</evidence>
<keyword evidence="2" id="KW-0472">Membrane</keyword>
<protein>
    <submittedName>
        <fullName evidence="3">Uncharacterized protein</fullName>
    </submittedName>
</protein>
<feature type="transmembrane region" description="Helical" evidence="2">
    <location>
        <begin position="6"/>
        <end position="31"/>
    </location>
</feature>